<dbReference type="InterPro" id="IPR014721">
    <property type="entry name" value="Ribsml_uS5_D2-typ_fold_subgr"/>
</dbReference>
<dbReference type="PANTHER" id="PTHR21569:SF1">
    <property type="entry name" value="SMALL RIBOSOMAL SUBUNIT PROTEIN US9M"/>
    <property type="match status" value="1"/>
</dbReference>
<evidence type="ECO:0000313" key="6">
    <source>
        <dbReference type="EMBL" id="AEW12956.2"/>
    </source>
</evidence>
<sequence length="135" mass="15108">MEIKSIKQVLEDLGRKSAVARIDILPGNGSISINGKVFNLYMQNNPKLLKTILAPLVLLNIEKNYNIIIKAHGGGLNGQAEAIKLGISKAFYNLVDVESQKKLKAENFLTRNSLCKERRKYGLKKARKAPQFSKR</sequence>
<dbReference type="GO" id="GO:0003735">
    <property type="term" value="F:structural constituent of ribosome"/>
    <property type="evidence" value="ECO:0007669"/>
    <property type="project" value="InterPro"/>
</dbReference>
<dbReference type="InterPro" id="IPR000754">
    <property type="entry name" value="Ribosomal_uS9"/>
</dbReference>
<keyword evidence="3 4" id="KW-0687">Ribonucleoprotein</keyword>
<dbReference type="SUPFAM" id="SSF54211">
    <property type="entry name" value="Ribosomal protein S5 domain 2-like"/>
    <property type="match status" value="1"/>
</dbReference>
<evidence type="ECO:0000256" key="2">
    <source>
        <dbReference type="ARBA" id="ARBA00022980"/>
    </source>
</evidence>
<evidence type="ECO:0000256" key="5">
    <source>
        <dbReference type="RuleBase" id="RU003815"/>
    </source>
</evidence>
<comment type="subcellular location">
    <subcellularLocation>
        <location evidence="4">Plastid</location>
        <location evidence="4">Chloroplast</location>
    </subcellularLocation>
</comment>
<evidence type="ECO:0000256" key="1">
    <source>
        <dbReference type="ARBA" id="ARBA00005251"/>
    </source>
</evidence>
<keyword evidence="6" id="KW-0150">Chloroplast</keyword>
<dbReference type="Pfam" id="PF00380">
    <property type="entry name" value="Ribosomal_S9"/>
    <property type="match status" value="1"/>
</dbReference>
<dbReference type="PROSITE" id="PS00360">
    <property type="entry name" value="RIBOSOMAL_S9"/>
    <property type="match status" value="1"/>
</dbReference>
<dbReference type="AlphaFoldDB" id="I6NJW4"/>
<protein>
    <recommendedName>
        <fullName evidence="4">Small ribosomal subunit protein uS9c</fullName>
    </recommendedName>
</protein>
<keyword evidence="2 4" id="KW-0689">Ribosomal protein</keyword>
<gene>
    <name evidence="4 6" type="primary">rps9</name>
</gene>
<dbReference type="GO" id="GO:0009507">
    <property type="term" value="C:chloroplast"/>
    <property type="evidence" value="ECO:0007669"/>
    <property type="project" value="UniProtKB-SubCell"/>
</dbReference>
<accession>I6NJW4</accession>
<comment type="similarity">
    <text evidence="1 4 5">Belongs to the universal ribosomal protein uS9 family.</text>
</comment>
<geneLocation type="chloroplast" evidence="6"/>
<dbReference type="InterPro" id="IPR020568">
    <property type="entry name" value="Ribosomal_Su5_D2-typ_SF"/>
</dbReference>
<dbReference type="GO" id="GO:0006412">
    <property type="term" value="P:translation"/>
    <property type="evidence" value="ECO:0007669"/>
    <property type="project" value="UniProtKB-UniRule"/>
</dbReference>
<organism evidence="6">
    <name type="scientific">Colacium vesiculosum</name>
    <dbReference type="NCBI Taxonomy" id="102910"/>
    <lineage>
        <taxon>Eukaryota</taxon>
        <taxon>Discoba</taxon>
        <taxon>Euglenozoa</taxon>
        <taxon>Euglenida</taxon>
        <taxon>Spirocuta</taxon>
        <taxon>Euglenophyceae</taxon>
        <taxon>Euglenales</taxon>
        <taxon>Euglenaceae</taxon>
        <taxon>Colacium</taxon>
    </lineage>
</organism>
<dbReference type="InterPro" id="IPR020574">
    <property type="entry name" value="Ribosomal_uS9_CS"/>
</dbReference>
<dbReference type="InterPro" id="IPR023035">
    <property type="entry name" value="Ribosomal_uS9_bac/plastid"/>
</dbReference>
<keyword evidence="6" id="KW-0934">Plastid</keyword>
<dbReference type="Gene3D" id="3.30.230.10">
    <property type="match status" value="1"/>
</dbReference>
<dbReference type="GO" id="GO:0022627">
    <property type="term" value="C:cytosolic small ribosomal subunit"/>
    <property type="evidence" value="ECO:0007669"/>
    <property type="project" value="TreeGrafter"/>
</dbReference>
<proteinExistence type="inferred from homology"/>
<evidence type="ECO:0000256" key="4">
    <source>
        <dbReference type="HAMAP-Rule" id="MF_00532"/>
    </source>
</evidence>
<name>I6NJW4_9EUGL</name>
<dbReference type="PANTHER" id="PTHR21569">
    <property type="entry name" value="RIBOSOMAL PROTEIN S9"/>
    <property type="match status" value="1"/>
</dbReference>
<dbReference type="GO" id="GO:0003723">
    <property type="term" value="F:RNA binding"/>
    <property type="evidence" value="ECO:0007669"/>
    <property type="project" value="TreeGrafter"/>
</dbReference>
<dbReference type="HAMAP" id="MF_00532_B">
    <property type="entry name" value="Ribosomal_uS9_B"/>
    <property type="match status" value="1"/>
</dbReference>
<dbReference type="NCBIfam" id="NF001099">
    <property type="entry name" value="PRK00132.1"/>
    <property type="match status" value="1"/>
</dbReference>
<reference evidence="6" key="1">
    <citation type="journal article" date="2013" name="J. Eukaryot. Microbiol.">
        <title>Tracing patterns of chloroplast evolution in euglenoids: contributions from Colacium vesiculosum and Strombomonas acuminata (Euglenophyta).</title>
        <authorList>
            <person name="Wiegert K.E."/>
            <person name="Bennett M.S."/>
            <person name="Triemer R.E."/>
        </authorList>
    </citation>
    <scope>NUCLEOTIDE SEQUENCE</scope>
</reference>
<evidence type="ECO:0000256" key="3">
    <source>
        <dbReference type="ARBA" id="ARBA00023274"/>
    </source>
</evidence>
<dbReference type="EMBL" id="JN674636">
    <property type="protein sequence ID" value="AEW12956.2"/>
    <property type="molecule type" value="Genomic_DNA"/>
</dbReference>